<dbReference type="EMBL" id="FLOC01000006">
    <property type="protein sequence ID" value="SBS29035.1"/>
    <property type="molecule type" value="Genomic_DNA"/>
</dbReference>
<keyword evidence="3" id="KW-1185">Reference proteome</keyword>
<feature type="region of interest" description="Disordered" evidence="1">
    <location>
        <begin position="859"/>
        <end position="885"/>
    </location>
</feature>
<reference evidence="2 3" key="1">
    <citation type="submission" date="2016-06" db="EMBL/GenBank/DDBJ databases">
        <authorList>
            <person name="Kjaerup R.B."/>
            <person name="Dalgaard T.S."/>
            <person name="Juul-Madsen H.R."/>
        </authorList>
    </citation>
    <scope>NUCLEOTIDE SEQUENCE [LARGE SCALE GENOMIC DNA]</scope>
    <source>
        <strain evidence="2 3">CECT 5080</strain>
    </source>
</reference>
<proteinExistence type="predicted"/>
<name>A0A1A8TB66_9GAMM</name>
<accession>A0A1A8TB66</accession>
<gene>
    <name evidence="2" type="ORF">MAQ5080_01268</name>
</gene>
<dbReference type="STRING" id="295068.MAQ5080_01268"/>
<dbReference type="OrthoDB" id="7437075at2"/>
<evidence type="ECO:0008006" key="4">
    <source>
        <dbReference type="Google" id="ProtNLM"/>
    </source>
</evidence>
<dbReference type="Proteomes" id="UP000092627">
    <property type="component" value="Unassembled WGS sequence"/>
</dbReference>
<evidence type="ECO:0000313" key="2">
    <source>
        <dbReference type="EMBL" id="SBS29035.1"/>
    </source>
</evidence>
<organism evidence="2 3">
    <name type="scientific">Marinomonas aquimarina</name>
    <dbReference type="NCBI Taxonomy" id="295068"/>
    <lineage>
        <taxon>Bacteria</taxon>
        <taxon>Pseudomonadati</taxon>
        <taxon>Pseudomonadota</taxon>
        <taxon>Gammaproteobacteria</taxon>
        <taxon>Oceanospirillales</taxon>
        <taxon>Oceanospirillaceae</taxon>
        <taxon>Marinomonas</taxon>
    </lineage>
</organism>
<evidence type="ECO:0000256" key="1">
    <source>
        <dbReference type="SAM" id="MobiDB-lite"/>
    </source>
</evidence>
<dbReference type="AlphaFoldDB" id="A0A1A8TB66"/>
<protein>
    <recommendedName>
        <fullName evidence="4">Tetratricopeptide repeat protein</fullName>
    </recommendedName>
</protein>
<sequence length="1088" mass="124063">MEAEIASTSSISPKTFLKARRPERFSDSITKDVGRLDRSVLEFQLSTLNRRNMELAFEDFAKRLCEKVICPNLLEQTGPVAGGDGKVDTQTFPVSEQSKVLWYIGVDENSNNERWAFAVSTQEDWKAKCRKDVRKIKATDRDYKKAFCVTNMYAKANQRSELEDSLREETGIDVRILDISWILDQIFSNGYEQLAIDSLSIDIDWRREIEIGVNDYARNVRLNELEELIKNEIDTSKVLPHQLDWLLEVAVLSKELEKPSIETQGLFLRAIKAAEKFGTNFHRFNAHYQYAWAAYWWFEDIVILGEQLSLCLQIAKGIEQSAQWGDTVSLLGLYSSYYRGSEDESDLDIASLLLEANGELNKLAKKDERPSNSLMTRIYIELLNLHSIKNIDQASAIFSSMHEIMKEGEKLVGFSFNEVSDLVTELDSLFGELESYENLLDYITECTSRREGEVRGAVLWLKRGARRLESNEPYQSIKLIGKSLAALYKKESKKDLYAALNILSAAYREVGLLWASRANLLLAASIATDEFWRSGDILSAQVYAYVRLAKVELQLGRVNYALAWWKLASVVSSQVEEETISETEYLSVDAYLSQCILNTPIDGLRSIQRLPDLLDKAQLFVSRSMLLYSLGHEDLVKKEYELNIDNEYIDYLKMVRDTDLGAPIPDLIDCEGRYGNLKSYVMGCEIGVSFPFRSPLVELAETLLSVIESFLSTGLVDQVFVYESRLEIEITADDDDEIEISHEVDDASGTLKMNVLCSSFTPDMLNVSGQKIIQEWLHNFVIDVFSRMVRPKDTERTMDSMLGEDRALERSVSFGSCFVGLQNIMGNDAVSRIKSLLRDPEYRNYDMLRTFPWDSSFPKSKPATKPLTDLKPGNGKPPEGLIDGESLSHKDMKVQDLIKIRLWDRTVWRGTGYALYPNGDIELTLLFENGQAAEAIFADLENEIGNEDREDRLRISIIRNIDRKNPAHYRVCISENFAFDSNKTVQMIARINTMNPSTPENLDRFLSAFDERKSYLLSYSVVKNERIIENSSAKKKSIRKFDINVLEAWKIGPNDIEVMAIHSDDDPLIPEGVSNAPIIETLKRKFRQ</sequence>
<dbReference type="RefSeq" id="WP_067207940.1">
    <property type="nucleotide sequence ID" value="NZ_FLOC01000006.1"/>
</dbReference>
<evidence type="ECO:0000313" key="3">
    <source>
        <dbReference type="Proteomes" id="UP000092627"/>
    </source>
</evidence>